<gene>
    <name evidence="1" type="ORF">KPC_1589</name>
</gene>
<protein>
    <submittedName>
        <fullName evidence="1">Uncharacterized protein</fullName>
    </submittedName>
</protein>
<dbReference type="Proteomes" id="UP000245974">
    <property type="component" value="Unassembled WGS sequence"/>
</dbReference>
<evidence type="ECO:0000313" key="1">
    <source>
        <dbReference type="EMBL" id="SPL70411.1"/>
    </source>
</evidence>
<dbReference type="OrthoDB" id="798764at2"/>
<sequence length="73" mass="8335">MNIEADLKNPLVPTDQERSEAKNLPLGWIYRIDPHYNESTEVPPSAIIGAWEVDARGEIIENFVPNPKYKKSE</sequence>
<dbReference type="InParanoid" id="A0A2U3MYD8"/>
<reference evidence="2" key="1">
    <citation type="submission" date="2018-03" db="EMBL/GenBank/DDBJ databases">
        <authorList>
            <person name="Blom J."/>
        </authorList>
    </citation>
    <scope>NUCLEOTIDE SEQUENCE [LARGE SCALE GENOMIC DNA]</scope>
    <source>
        <strain evidence="2">KPC-SM-21</strain>
    </source>
</reference>
<dbReference type="AlphaFoldDB" id="A0A2U3MYD8"/>
<keyword evidence="2" id="KW-1185">Reference proteome</keyword>
<accession>A0A2U3MYD8</accession>
<proteinExistence type="predicted"/>
<dbReference type="EMBL" id="OOGT01000058">
    <property type="protein sequence ID" value="SPL70411.1"/>
    <property type="molecule type" value="Genomic_DNA"/>
</dbReference>
<name>A0A2U3MYD8_9GAMM</name>
<organism evidence="1 2">
    <name type="scientific">Acinetobacter stercoris</name>
    <dbReference type="NCBI Taxonomy" id="2126983"/>
    <lineage>
        <taxon>Bacteria</taxon>
        <taxon>Pseudomonadati</taxon>
        <taxon>Pseudomonadota</taxon>
        <taxon>Gammaproteobacteria</taxon>
        <taxon>Moraxellales</taxon>
        <taxon>Moraxellaceae</taxon>
        <taxon>Acinetobacter</taxon>
    </lineage>
</organism>
<dbReference type="RefSeq" id="WP_121973885.1">
    <property type="nucleotide sequence ID" value="NZ_OOGT01000058.1"/>
</dbReference>
<evidence type="ECO:0000313" key="2">
    <source>
        <dbReference type="Proteomes" id="UP000245974"/>
    </source>
</evidence>